<dbReference type="InterPro" id="IPR011051">
    <property type="entry name" value="RmlC_Cupin_sf"/>
</dbReference>
<name>A0A0F3IPW3_9PROT</name>
<accession>A0A0F3IPW3</accession>
<dbReference type="Pfam" id="PF05899">
    <property type="entry name" value="Cupin_3"/>
    <property type="match status" value="1"/>
</dbReference>
<organism evidence="2 3">
    <name type="scientific">Elstera litoralis</name>
    <dbReference type="NCBI Taxonomy" id="552518"/>
    <lineage>
        <taxon>Bacteria</taxon>
        <taxon>Pseudomonadati</taxon>
        <taxon>Pseudomonadota</taxon>
        <taxon>Alphaproteobacteria</taxon>
        <taxon>Rhodospirillales</taxon>
        <taxon>Rhodospirillaceae</taxon>
        <taxon>Elstera</taxon>
    </lineage>
</organism>
<dbReference type="InterPro" id="IPR008579">
    <property type="entry name" value="UGlyAH_Cupin_dom"/>
</dbReference>
<gene>
    <name evidence="2" type="ORF">VZ95_16380</name>
</gene>
<dbReference type="SUPFAM" id="SSF51182">
    <property type="entry name" value="RmlC-like cupins"/>
    <property type="match status" value="1"/>
</dbReference>
<reference evidence="2 3" key="1">
    <citation type="submission" date="2015-03" db="EMBL/GenBank/DDBJ databases">
        <title>Draft genome sequence of Elstera litoralis.</title>
        <authorList>
            <person name="Rahalkar M.C."/>
            <person name="Dhakephalkar P.K."/>
            <person name="Pore S.D."/>
            <person name="Arora P."/>
            <person name="Kapse N.G."/>
            <person name="Pandit P.S."/>
        </authorList>
    </citation>
    <scope>NUCLEOTIDE SEQUENCE [LARGE SCALE GENOMIC DNA]</scope>
    <source>
        <strain evidence="2 3">Dia-1</strain>
    </source>
</reference>
<feature type="domain" description="(S)-ureidoglycine aminohydrolase cupin" evidence="1">
    <location>
        <begin position="36"/>
        <end position="108"/>
    </location>
</feature>
<sequence length="115" mass="12690">MNLPFLLDYRARGDESKPANPLRGSPVTRVANQYVGANGHFFCGIWESTAGAWEVNYTEEELCVLLAGKVRLIARDGETREFKAGDAFIIPAGFIGVWETLEPVRKLYAVAEASI</sequence>
<protein>
    <recommendedName>
        <fullName evidence="1">(S)-ureidoglycine aminohydrolase cupin domain-containing protein</fullName>
    </recommendedName>
</protein>
<proteinExistence type="predicted"/>
<dbReference type="CDD" id="cd02227">
    <property type="entry name" value="cupin_TM1112-like"/>
    <property type="match status" value="1"/>
</dbReference>
<evidence type="ECO:0000313" key="3">
    <source>
        <dbReference type="Proteomes" id="UP000033774"/>
    </source>
</evidence>
<evidence type="ECO:0000259" key="1">
    <source>
        <dbReference type="Pfam" id="PF05899"/>
    </source>
</evidence>
<dbReference type="InterPro" id="IPR014710">
    <property type="entry name" value="RmlC-like_jellyroll"/>
</dbReference>
<dbReference type="Proteomes" id="UP000033774">
    <property type="component" value="Unassembled WGS sequence"/>
</dbReference>
<dbReference type="RefSeq" id="WP_045776812.1">
    <property type="nucleotide sequence ID" value="NZ_LAJY01000499.1"/>
</dbReference>
<dbReference type="PANTHER" id="PTHR40943">
    <property type="entry name" value="CYTOPLASMIC PROTEIN-RELATED"/>
    <property type="match status" value="1"/>
</dbReference>
<comment type="caution">
    <text evidence="2">The sequence shown here is derived from an EMBL/GenBank/DDBJ whole genome shotgun (WGS) entry which is preliminary data.</text>
</comment>
<dbReference type="Gene3D" id="2.60.120.10">
    <property type="entry name" value="Jelly Rolls"/>
    <property type="match status" value="1"/>
</dbReference>
<dbReference type="EMBL" id="LAJY01000499">
    <property type="protein sequence ID" value="KJV08657.1"/>
    <property type="molecule type" value="Genomic_DNA"/>
</dbReference>
<dbReference type="PANTHER" id="PTHR40943:SF2">
    <property type="entry name" value="(S)-UREIDOGLYCINE AMINOHYDROLASE CUPIN DOMAIN-CONTAINING PROTEIN"/>
    <property type="match status" value="1"/>
</dbReference>
<dbReference type="AlphaFoldDB" id="A0A0F3IPW3"/>
<evidence type="ECO:0000313" key="2">
    <source>
        <dbReference type="EMBL" id="KJV08657.1"/>
    </source>
</evidence>
<keyword evidence="3" id="KW-1185">Reference proteome</keyword>